<accession>A0A3E0U7X1</accession>
<protein>
    <submittedName>
        <fullName evidence="1">DUF3718 domain-containing protein</fullName>
    </submittedName>
</protein>
<evidence type="ECO:0000313" key="2">
    <source>
        <dbReference type="Proteomes" id="UP000256899"/>
    </source>
</evidence>
<dbReference type="Pfam" id="PF12514">
    <property type="entry name" value="DUF3718"/>
    <property type="match status" value="1"/>
</dbReference>
<dbReference type="Proteomes" id="UP000256899">
    <property type="component" value="Unassembled WGS sequence"/>
</dbReference>
<organism evidence="1 2">
    <name type="scientific">Thalassotalea euphylliae</name>
    <dbReference type="NCBI Taxonomy" id="1655234"/>
    <lineage>
        <taxon>Bacteria</taxon>
        <taxon>Pseudomonadati</taxon>
        <taxon>Pseudomonadota</taxon>
        <taxon>Gammaproteobacteria</taxon>
        <taxon>Alteromonadales</taxon>
        <taxon>Colwelliaceae</taxon>
        <taxon>Thalassotalea</taxon>
    </lineage>
</organism>
<sequence length="91" mass="10069">MAMDKQVERALIKVCKSAASNKPIRMKVAMEDYNLSTHDVALKVMCNGDDIITFAETRGAYKTASRLQNSIGGVEIIDVAKADKIYVNFIE</sequence>
<dbReference type="EMBL" id="QUOT01000001">
    <property type="protein sequence ID" value="REL32647.1"/>
    <property type="molecule type" value="Genomic_DNA"/>
</dbReference>
<comment type="caution">
    <text evidence="1">The sequence shown here is derived from an EMBL/GenBank/DDBJ whole genome shotgun (WGS) entry which is preliminary data.</text>
</comment>
<evidence type="ECO:0000313" key="1">
    <source>
        <dbReference type="EMBL" id="REL32647.1"/>
    </source>
</evidence>
<keyword evidence="2" id="KW-1185">Reference proteome</keyword>
<gene>
    <name evidence="1" type="ORF">DXX94_07175</name>
</gene>
<name>A0A3E0U7X1_9GAMM</name>
<dbReference type="InterPro" id="IPR022193">
    <property type="entry name" value="DUF3718"/>
</dbReference>
<dbReference type="AlphaFoldDB" id="A0A3E0U7X1"/>
<proteinExistence type="predicted"/>
<reference evidence="2" key="1">
    <citation type="submission" date="2018-08" db="EMBL/GenBank/DDBJ databases">
        <title>Thalassotalea euphylliae genome.</title>
        <authorList>
            <person name="Summers S."/>
            <person name="Rice S.A."/>
            <person name="Freckelton M.L."/>
            <person name="Nedved B.T."/>
            <person name="Hadfield M.G."/>
        </authorList>
    </citation>
    <scope>NUCLEOTIDE SEQUENCE [LARGE SCALE GENOMIC DNA]</scope>
    <source>
        <strain evidence="2">H3</strain>
    </source>
</reference>